<dbReference type="PANTHER" id="PTHR10000:SF57">
    <property type="entry name" value="KANOSAMINE-6-PHOSPHATE PHOSPHATASE"/>
    <property type="match status" value="1"/>
</dbReference>
<dbReference type="AlphaFoldDB" id="A0A0A2UXJ3"/>
<gene>
    <name evidence="3" type="ORF">N780_08460</name>
</gene>
<name>A0A0A2UXJ3_9BACI</name>
<dbReference type="Gene3D" id="3.30.70.1410">
    <property type="entry name" value="yhjk (haloacid dehalogenase-like hydrolase protein) domain"/>
    <property type="match status" value="1"/>
</dbReference>
<reference evidence="3 4" key="1">
    <citation type="submission" date="2013-08" db="EMBL/GenBank/DDBJ databases">
        <title>Genome of Pontibacillus chungwhensis.</title>
        <authorList>
            <person name="Wang Q."/>
            <person name="Wang G."/>
        </authorList>
    </citation>
    <scope>NUCLEOTIDE SEQUENCE [LARGE SCALE GENOMIC DNA]</scope>
    <source>
        <strain evidence="3 4">BH030062</strain>
    </source>
</reference>
<dbReference type="Proteomes" id="UP000030153">
    <property type="component" value="Unassembled WGS sequence"/>
</dbReference>
<dbReference type="eggNOG" id="COG0561">
    <property type="taxonomic scope" value="Bacteria"/>
</dbReference>
<dbReference type="SUPFAM" id="SSF56784">
    <property type="entry name" value="HAD-like"/>
    <property type="match status" value="1"/>
</dbReference>
<accession>A0A0A2UXJ3</accession>
<evidence type="ECO:0000256" key="1">
    <source>
        <dbReference type="ARBA" id="ARBA00022801"/>
    </source>
</evidence>
<dbReference type="PANTHER" id="PTHR10000">
    <property type="entry name" value="PHOSPHOSERINE PHOSPHATASE"/>
    <property type="match status" value="1"/>
</dbReference>
<dbReference type="GO" id="GO:0016791">
    <property type="term" value="F:phosphatase activity"/>
    <property type="evidence" value="ECO:0007669"/>
    <property type="project" value="TreeGrafter"/>
</dbReference>
<dbReference type="STRING" id="1385513.N780_08460"/>
<dbReference type="NCBIfam" id="TIGR01484">
    <property type="entry name" value="HAD-SF-IIB"/>
    <property type="match status" value="1"/>
</dbReference>
<dbReference type="InterPro" id="IPR036412">
    <property type="entry name" value="HAD-like_sf"/>
</dbReference>
<evidence type="ECO:0000313" key="4">
    <source>
        <dbReference type="Proteomes" id="UP000030153"/>
    </source>
</evidence>
<dbReference type="InterPro" id="IPR006380">
    <property type="entry name" value="SPP-like_dom"/>
</dbReference>
<dbReference type="SFLD" id="SFLDG01141">
    <property type="entry name" value="C2.B.1:_Sucrose_Phosphatase_Li"/>
    <property type="match status" value="1"/>
</dbReference>
<sequence length="281" mass="31884">MDANKITKFKQVKDVRNPSTIVFFDFDETYYPHELNPHRYDKLRELENYLLNQSEEGKLVFGWVTGSSVESAMDKMETGGLSLLPHFIASSLGTEITYFHENSFNKKDREWKGFLDQTIFSPALVDRIVKSLEEEHSIFLKAQTNLGDAPYKKNFYYQEESSSVDEINLDTIRKNAYHNGIAVNINKCNPLAGDPEDSYDIDFIPLGTGKEEIVAFMLRKYQVNKANAFAFGDSGNDLRMLHAVGNGFLVANATEEAKSKYSKQSLGSYSEGILHTLRSLN</sequence>
<proteinExistence type="predicted"/>
<dbReference type="EMBL" id="AVBG01000007">
    <property type="protein sequence ID" value="KGP91236.1"/>
    <property type="molecule type" value="Genomic_DNA"/>
</dbReference>
<dbReference type="OrthoDB" id="9781413at2"/>
<keyword evidence="4" id="KW-1185">Reference proteome</keyword>
<organism evidence="3 4">
    <name type="scientific">Pontibacillus chungwhensis BH030062</name>
    <dbReference type="NCBI Taxonomy" id="1385513"/>
    <lineage>
        <taxon>Bacteria</taxon>
        <taxon>Bacillati</taxon>
        <taxon>Bacillota</taxon>
        <taxon>Bacilli</taxon>
        <taxon>Bacillales</taxon>
        <taxon>Bacillaceae</taxon>
        <taxon>Pontibacillus</taxon>
    </lineage>
</organism>
<keyword evidence="1 3" id="KW-0378">Hydrolase</keyword>
<dbReference type="Gene3D" id="3.40.50.1000">
    <property type="entry name" value="HAD superfamily/HAD-like"/>
    <property type="match status" value="1"/>
</dbReference>
<protein>
    <submittedName>
        <fullName evidence="3">HAD family hydrolase</fullName>
    </submittedName>
</protein>
<dbReference type="SFLD" id="SFLDS00003">
    <property type="entry name" value="Haloacid_Dehalogenase"/>
    <property type="match status" value="1"/>
</dbReference>
<dbReference type="GO" id="GO:0005829">
    <property type="term" value="C:cytosol"/>
    <property type="evidence" value="ECO:0007669"/>
    <property type="project" value="TreeGrafter"/>
</dbReference>
<evidence type="ECO:0000313" key="3">
    <source>
        <dbReference type="EMBL" id="KGP91236.1"/>
    </source>
</evidence>
<dbReference type="GO" id="GO:0000287">
    <property type="term" value="F:magnesium ion binding"/>
    <property type="evidence" value="ECO:0007669"/>
    <property type="project" value="TreeGrafter"/>
</dbReference>
<dbReference type="RefSeq" id="WP_036783616.1">
    <property type="nucleotide sequence ID" value="NZ_AVBG01000007.1"/>
</dbReference>
<dbReference type="InterPro" id="IPR006379">
    <property type="entry name" value="HAD-SF_hydro_IIB"/>
</dbReference>
<dbReference type="Pfam" id="PF05116">
    <property type="entry name" value="S6PP"/>
    <property type="match status" value="1"/>
</dbReference>
<evidence type="ECO:0000259" key="2">
    <source>
        <dbReference type="Pfam" id="PF05116"/>
    </source>
</evidence>
<dbReference type="InterPro" id="IPR023214">
    <property type="entry name" value="HAD_sf"/>
</dbReference>
<comment type="caution">
    <text evidence="3">The sequence shown here is derived from an EMBL/GenBank/DDBJ whole genome shotgun (WGS) entry which is preliminary data.</text>
</comment>
<feature type="domain" description="Sucrose phosphatase-like" evidence="2">
    <location>
        <begin position="20"/>
        <end position="263"/>
    </location>
</feature>
<dbReference type="SFLD" id="SFLDG01140">
    <property type="entry name" value="C2.B:_Phosphomannomutase_and_P"/>
    <property type="match status" value="1"/>
</dbReference>